<sequence>MSPRLSGPRTTMFPLATQLRMPHNATHAPPTLRLPRTDNFVAPHHTTIHASDHITATNIATTPLLPTKQLPATTSTSPPALSFKVRENANRPAPLHRPRTPHHHTTQHTRITYRTHLPNHLSYPHHTRHRSLTLTHPPRFTTHHTRITHCMHLPDHLSYPHHTRQRSLTLTYPPSLTTHHTRCRSLTLTHPPLRTTHHSTIPYPHSCLTNPPPPSPSSLTHSHRRLALPPLITPPLIRLPLHLHRLPHPTVPPTPLHLPRLPLPSFLRHPSLSRLNLSPTHLPFPTL</sequence>
<accession>A0AAE1FRN9</accession>
<evidence type="ECO:0000313" key="2">
    <source>
        <dbReference type="Proteomes" id="UP001286313"/>
    </source>
</evidence>
<proteinExistence type="predicted"/>
<reference evidence="1" key="1">
    <citation type="submission" date="2023-10" db="EMBL/GenBank/DDBJ databases">
        <title>Genome assemblies of two species of porcelain crab, Petrolisthes cinctipes and Petrolisthes manimaculis (Anomura: Porcellanidae).</title>
        <authorList>
            <person name="Angst P."/>
        </authorList>
    </citation>
    <scope>NUCLEOTIDE SEQUENCE</scope>
    <source>
        <strain evidence="1">PB745_01</strain>
        <tissue evidence="1">Gill</tissue>
    </source>
</reference>
<gene>
    <name evidence="1" type="ORF">Pcinc_016970</name>
</gene>
<dbReference type="EMBL" id="JAWQEG010001559">
    <property type="protein sequence ID" value="KAK3878386.1"/>
    <property type="molecule type" value="Genomic_DNA"/>
</dbReference>
<keyword evidence="2" id="KW-1185">Reference proteome</keyword>
<evidence type="ECO:0000313" key="1">
    <source>
        <dbReference type="EMBL" id="KAK3878386.1"/>
    </source>
</evidence>
<dbReference type="AlphaFoldDB" id="A0AAE1FRN9"/>
<dbReference type="Proteomes" id="UP001286313">
    <property type="component" value="Unassembled WGS sequence"/>
</dbReference>
<comment type="caution">
    <text evidence="1">The sequence shown here is derived from an EMBL/GenBank/DDBJ whole genome shotgun (WGS) entry which is preliminary data.</text>
</comment>
<name>A0AAE1FRN9_PETCI</name>
<organism evidence="1 2">
    <name type="scientific">Petrolisthes cinctipes</name>
    <name type="common">Flat porcelain crab</name>
    <dbReference type="NCBI Taxonomy" id="88211"/>
    <lineage>
        <taxon>Eukaryota</taxon>
        <taxon>Metazoa</taxon>
        <taxon>Ecdysozoa</taxon>
        <taxon>Arthropoda</taxon>
        <taxon>Crustacea</taxon>
        <taxon>Multicrustacea</taxon>
        <taxon>Malacostraca</taxon>
        <taxon>Eumalacostraca</taxon>
        <taxon>Eucarida</taxon>
        <taxon>Decapoda</taxon>
        <taxon>Pleocyemata</taxon>
        <taxon>Anomura</taxon>
        <taxon>Galatheoidea</taxon>
        <taxon>Porcellanidae</taxon>
        <taxon>Petrolisthes</taxon>
    </lineage>
</organism>
<protein>
    <submittedName>
        <fullName evidence="1">Uncharacterized protein</fullName>
    </submittedName>
</protein>